<dbReference type="Proteomes" id="UP000008181">
    <property type="component" value="Chromosome 2"/>
</dbReference>
<feature type="compositionally biased region" description="Gly residues" evidence="1">
    <location>
        <begin position="297"/>
        <end position="307"/>
    </location>
</feature>
<organism evidence="3 4">
    <name type="scientific">Thermothielavioides terrestris (strain ATCC 38088 / NRRL 8126)</name>
    <name type="common">Thielavia terrestris</name>
    <dbReference type="NCBI Taxonomy" id="578455"/>
    <lineage>
        <taxon>Eukaryota</taxon>
        <taxon>Fungi</taxon>
        <taxon>Dikarya</taxon>
        <taxon>Ascomycota</taxon>
        <taxon>Pezizomycotina</taxon>
        <taxon>Sordariomycetes</taxon>
        <taxon>Sordariomycetidae</taxon>
        <taxon>Sordariales</taxon>
        <taxon>Chaetomiaceae</taxon>
        <taxon>Thermothielavioides</taxon>
        <taxon>Thermothielavioides terrestris</taxon>
    </lineage>
</organism>
<dbReference type="Gene3D" id="1.20.58.340">
    <property type="entry name" value="Magnesium transport protein CorA, transmembrane region"/>
    <property type="match status" value="1"/>
</dbReference>
<name>G2R1A2_THETT</name>
<sequence length="307" mass="33318">MQTAERLVSLSRSHAHYLRILKQHAQTVLREVKQAVHEGADLSDVRVLVEMATNAERFADACSARIGFLGDSLDSQLKVYLTMIQIHSMGYVRENLISVRRIAESNDAQADELRKYAKESREDARDMKRLAFLTMSYLPSTVVATFFSTPFLDLDDNLEFKGLSKLWIVMVISVALTALTFVVSALWDLLSRMRERANENSKEAAGGETARHNVDRSVLEPAAWVDPQLIRLQELLAKAAEREGSDGGEHATESQEGSAPGAPVDGPAQPNTDTAQSNAAPSSPASGRPSDQVGNESLGGGGTAAPA</sequence>
<feature type="compositionally biased region" description="Low complexity" evidence="1">
    <location>
        <begin position="277"/>
        <end position="290"/>
    </location>
</feature>
<evidence type="ECO:0000256" key="2">
    <source>
        <dbReference type="SAM" id="Phobius"/>
    </source>
</evidence>
<keyword evidence="2" id="KW-1133">Transmembrane helix</keyword>
<evidence type="ECO:0000256" key="1">
    <source>
        <dbReference type="SAM" id="MobiDB-lite"/>
    </source>
</evidence>
<feature type="transmembrane region" description="Helical" evidence="2">
    <location>
        <begin position="130"/>
        <end position="147"/>
    </location>
</feature>
<dbReference type="eggNOG" id="ENOG502SVQ7">
    <property type="taxonomic scope" value="Eukaryota"/>
</dbReference>
<dbReference type="OrthoDB" id="5396681at2759"/>
<gene>
    <name evidence="3" type="ORF">THITE_2129301</name>
</gene>
<proteinExistence type="predicted"/>
<keyword evidence="4" id="KW-1185">Reference proteome</keyword>
<feature type="transmembrane region" description="Helical" evidence="2">
    <location>
        <begin position="167"/>
        <end position="190"/>
    </location>
</feature>
<dbReference type="EMBL" id="CP003010">
    <property type="protein sequence ID" value="AEO67392.1"/>
    <property type="molecule type" value="Genomic_DNA"/>
</dbReference>
<feature type="region of interest" description="Disordered" evidence="1">
    <location>
        <begin position="240"/>
        <end position="307"/>
    </location>
</feature>
<dbReference type="RefSeq" id="XP_003653728.1">
    <property type="nucleotide sequence ID" value="XM_003653680.1"/>
</dbReference>
<protein>
    <submittedName>
        <fullName evidence="3">Uncharacterized protein</fullName>
    </submittedName>
</protein>
<reference evidence="3 4" key="1">
    <citation type="journal article" date="2011" name="Nat. Biotechnol.">
        <title>Comparative genomic analysis of the thermophilic biomass-degrading fungi Myceliophthora thermophila and Thielavia terrestris.</title>
        <authorList>
            <person name="Berka R.M."/>
            <person name="Grigoriev I.V."/>
            <person name="Otillar R."/>
            <person name="Salamov A."/>
            <person name="Grimwood J."/>
            <person name="Reid I."/>
            <person name="Ishmael N."/>
            <person name="John T."/>
            <person name="Darmond C."/>
            <person name="Moisan M.-C."/>
            <person name="Henrissat B."/>
            <person name="Coutinho P.M."/>
            <person name="Lombard V."/>
            <person name="Natvig D.O."/>
            <person name="Lindquist E."/>
            <person name="Schmutz J."/>
            <person name="Lucas S."/>
            <person name="Harris P."/>
            <person name="Powlowski J."/>
            <person name="Bellemare A."/>
            <person name="Taylor D."/>
            <person name="Butler G."/>
            <person name="de Vries R.P."/>
            <person name="Allijn I.E."/>
            <person name="van den Brink J."/>
            <person name="Ushinsky S."/>
            <person name="Storms R."/>
            <person name="Powell A.J."/>
            <person name="Paulsen I.T."/>
            <person name="Elbourne L.D.H."/>
            <person name="Baker S.E."/>
            <person name="Magnuson J."/>
            <person name="LaBoissiere S."/>
            <person name="Clutterbuck A.J."/>
            <person name="Martinez D."/>
            <person name="Wogulis M."/>
            <person name="de Leon A.L."/>
            <person name="Rey M.W."/>
            <person name="Tsang A."/>
        </authorList>
    </citation>
    <scope>NUCLEOTIDE SEQUENCE [LARGE SCALE GENOMIC DNA]</scope>
    <source>
        <strain evidence="4">ATCC 38088 / NRRL 8126</strain>
    </source>
</reference>
<accession>G2R1A2</accession>
<evidence type="ECO:0000313" key="4">
    <source>
        <dbReference type="Proteomes" id="UP000008181"/>
    </source>
</evidence>
<evidence type="ECO:0000313" key="3">
    <source>
        <dbReference type="EMBL" id="AEO67392.1"/>
    </source>
</evidence>
<dbReference type="AlphaFoldDB" id="G2R1A2"/>
<dbReference type="HOGENOM" id="CLU_906683_0_0_1"/>
<feature type="compositionally biased region" description="Basic and acidic residues" evidence="1">
    <location>
        <begin position="240"/>
        <end position="253"/>
    </location>
</feature>
<keyword evidence="2" id="KW-0472">Membrane</keyword>
<dbReference type="KEGG" id="ttt:THITE_2129301"/>
<keyword evidence="2" id="KW-0812">Transmembrane</keyword>
<dbReference type="GeneID" id="11514803"/>